<dbReference type="PANTHER" id="PTHR43205:SF7">
    <property type="entry name" value="PROSTAGLANDIN REDUCTASE 1"/>
    <property type="match status" value="1"/>
</dbReference>
<dbReference type="InterPro" id="IPR036291">
    <property type="entry name" value="NAD(P)-bd_dom_sf"/>
</dbReference>
<reference evidence="4" key="2">
    <citation type="journal article" date="2022" name="Microbiol. Resour. Announc.">
        <title>Whole-Genome Sequence of Entomortierella parvispora E1425, a Mucoromycotan Fungus Associated with Burkholderiaceae-Related Endosymbiotic Bacteria.</title>
        <authorList>
            <person name="Herlambang A."/>
            <person name="Guo Y."/>
            <person name="Takashima Y."/>
            <person name="Narisawa K."/>
            <person name="Ohta H."/>
            <person name="Nishizawa T."/>
        </authorList>
    </citation>
    <scope>NUCLEOTIDE SEQUENCE</scope>
    <source>
        <strain evidence="4">E1425</strain>
    </source>
</reference>
<dbReference type="CDD" id="cd05288">
    <property type="entry name" value="PGDH"/>
    <property type="match status" value="1"/>
</dbReference>
<comment type="caution">
    <text evidence="4">The sequence shown here is derived from an EMBL/GenBank/DDBJ whole genome shotgun (WGS) entry which is preliminary data.</text>
</comment>
<dbReference type="Gene3D" id="3.90.180.10">
    <property type="entry name" value="Medium-chain alcohol dehydrogenases, catalytic domain"/>
    <property type="match status" value="1"/>
</dbReference>
<dbReference type="SUPFAM" id="SSF51735">
    <property type="entry name" value="NAD(P)-binding Rossmann-fold domains"/>
    <property type="match status" value="1"/>
</dbReference>
<organism evidence="4 5">
    <name type="scientific">Entomortierella parvispora</name>
    <dbReference type="NCBI Taxonomy" id="205924"/>
    <lineage>
        <taxon>Eukaryota</taxon>
        <taxon>Fungi</taxon>
        <taxon>Fungi incertae sedis</taxon>
        <taxon>Mucoromycota</taxon>
        <taxon>Mortierellomycotina</taxon>
        <taxon>Mortierellomycetes</taxon>
        <taxon>Mortierellales</taxon>
        <taxon>Mortierellaceae</taxon>
        <taxon>Entomortierella</taxon>
    </lineage>
</organism>
<evidence type="ECO:0000313" key="4">
    <source>
        <dbReference type="EMBL" id="GJJ69510.1"/>
    </source>
</evidence>
<sequence>MTNIKNSRIVHNGYLAKGQAFNAGLFKSETVEIDSTLSEGEVLVRSLYIAFDPYIIYAFIEGSYAAPLNTPVSGAGIAEVIESKNPAFPVNSVVLSLGLEWAEYSKVTAAQLQSFFVIPNPRNPKIALTEYLNVLGINGLTSFAAVETLVKFKKDQVVYISSAAGPVGTFFAFLAKRAGAFVIGSASSDEKVQYLLKDIGFDAAFNYKTQDTGVELSKISKAGIDIYFDMVGGEILDIVLEKLKPNGQVVAIGNISEFDAKTPHVPKNLGLIIRKALTINGFLVFHHVDKFPLLWKTIGPLIENGEVPVQQEVVLKGLDNAAQSFVDYHDGKYHGKVYIEVASL</sequence>
<keyword evidence="5" id="KW-1185">Reference proteome</keyword>
<dbReference type="Proteomes" id="UP000827284">
    <property type="component" value="Unassembled WGS sequence"/>
</dbReference>
<dbReference type="FunFam" id="3.40.50.720:FF:000121">
    <property type="entry name" value="Prostaglandin reductase 2"/>
    <property type="match status" value="1"/>
</dbReference>
<dbReference type="SUPFAM" id="SSF50129">
    <property type="entry name" value="GroES-like"/>
    <property type="match status" value="1"/>
</dbReference>
<evidence type="ECO:0000259" key="2">
    <source>
        <dbReference type="Pfam" id="PF00107"/>
    </source>
</evidence>
<gene>
    <name evidence="4" type="ORF">EMPS_01856</name>
</gene>
<dbReference type="InterPro" id="IPR045010">
    <property type="entry name" value="MDR_fam"/>
</dbReference>
<dbReference type="PANTHER" id="PTHR43205">
    <property type="entry name" value="PROSTAGLANDIN REDUCTASE"/>
    <property type="match status" value="1"/>
</dbReference>
<name>A0A9P3H3L6_9FUNG</name>
<proteinExistence type="predicted"/>
<evidence type="ECO:0000259" key="3">
    <source>
        <dbReference type="Pfam" id="PF16884"/>
    </source>
</evidence>
<evidence type="ECO:0000313" key="5">
    <source>
        <dbReference type="Proteomes" id="UP000827284"/>
    </source>
</evidence>
<dbReference type="OrthoDB" id="809632at2759"/>
<feature type="domain" description="Alcohol dehydrogenase-like C-terminal" evidence="2">
    <location>
        <begin position="166"/>
        <end position="295"/>
    </location>
</feature>
<evidence type="ECO:0000256" key="1">
    <source>
        <dbReference type="ARBA" id="ARBA00023002"/>
    </source>
</evidence>
<dbReference type="Pfam" id="PF16884">
    <property type="entry name" value="ADH_N_2"/>
    <property type="match status" value="1"/>
</dbReference>
<dbReference type="InterPro" id="IPR013149">
    <property type="entry name" value="ADH-like_C"/>
</dbReference>
<keyword evidence="1" id="KW-0560">Oxidoreductase</keyword>
<dbReference type="Gene3D" id="3.40.50.720">
    <property type="entry name" value="NAD(P)-binding Rossmann-like Domain"/>
    <property type="match status" value="1"/>
</dbReference>
<dbReference type="GO" id="GO:0016628">
    <property type="term" value="F:oxidoreductase activity, acting on the CH-CH group of donors, NAD or NADP as acceptor"/>
    <property type="evidence" value="ECO:0007669"/>
    <property type="project" value="InterPro"/>
</dbReference>
<dbReference type="InterPro" id="IPR011032">
    <property type="entry name" value="GroES-like_sf"/>
</dbReference>
<feature type="domain" description="Oxidoreductase N-terminal" evidence="3">
    <location>
        <begin position="29"/>
        <end position="113"/>
    </location>
</feature>
<dbReference type="AlphaFoldDB" id="A0A9P3H3L6"/>
<dbReference type="InterPro" id="IPR041694">
    <property type="entry name" value="ADH_N_2"/>
</dbReference>
<reference evidence="4" key="1">
    <citation type="submission" date="2021-11" db="EMBL/GenBank/DDBJ databases">
        <authorList>
            <person name="Herlambang A."/>
            <person name="Guo Y."/>
            <person name="Takashima Y."/>
            <person name="Nishizawa T."/>
        </authorList>
    </citation>
    <scope>NUCLEOTIDE SEQUENCE</scope>
    <source>
        <strain evidence="4">E1425</strain>
    </source>
</reference>
<protein>
    <recommendedName>
        <fullName evidence="6">Enoyl reductase (ER) domain-containing protein</fullName>
    </recommendedName>
</protein>
<accession>A0A9P3H3L6</accession>
<dbReference type="EMBL" id="BQFW01000002">
    <property type="protein sequence ID" value="GJJ69510.1"/>
    <property type="molecule type" value="Genomic_DNA"/>
</dbReference>
<evidence type="ECO:0008006" key="6">
    <source>
        <dbReference type="Google" id="ProtNLM"/>
    </source>
</evidence>
<dbReference type="Pfam" id="PF00107">
    <property type="entry name" value="ADH_zinc_N"/>
    <property type="match status" value="1"/>
</dbReference>